<feature type="non-terminal residue" evidence="1">
    <location>
        <position position="198"/>
    </location>
</feature>
<accession>A0ACA9QG99</accession>
<keyword evidence="2" id="KW-1185">Reference proteome</keyword>
<evidence type="ECO:0000313" key="2">
    <source>
        <dbReference type="Proteomes" id="UP000789525"/>
    </source>
</evidence>
<reference evidence="1" key="1">
    <citation type="submission" date="2021-06" db="EMBL/GenBank/DDBJ databases">
        <authorList>
            <person name="Kallberg Y."/>
            <person name="Tangrot J."/>
            <person name="Rosling A."/>
        </authorList>
    </citation>
    <scope>NUCLEOTIDE SEQUENCE</scope>
    <source>
        <strain evidence="1">CL356</strain>
    </source>
</reference>
<gene>
    <name evidence="1" type="ORF">ACOLOM_LOCUS12336</name>
</gene>
<dbReference type="Proteomes" id="UP000789525">
    <property type="component" value="Unassembled WGS sequence"/>
</dbReference>
<proteinExistence type="predicted"/>
<comment type="caution">
    <text evidence="1">The sequence shown here is derived from an EMBL/GenBank/DDBJ whole genome shotgun (WGS) entry which is preliminary data.</text>
</comment>
<name>A0ACA9QG99_9GLOM</name>
<evidence type="ECO:0000313" key="1">
    <source>
        <dbReference type="EMBL" id="CAG8744094.1"/>
    </source>
</evidence>
<sequence>MSSTTRQQVYHYQPPTPNQIRAAQILIHKYESEVHEYAARIKDLQSYLSESTDAAVKQDFQVMINDLFSEREERKKLLDEQKNLIAPIRLLPAELLLLIFEHHVHYNDQSLWTILAVCRSWRYIGMGAPRIWNKLEVALGLMETSNSKALRFESFSSNGIICSNLDMLEMVLVRSGVIPVYVTISIGSNAVDLTMLQL</sequence>
<dbReference type="EMBL" id="CAJVPT010049500">
    <property type="protein sequence ID" value="CAG8744094.1"/>
    <property type="molecule type" value="Genomic_DNA"/>
</dbReference>
<protein>
    <submittedName>
        <fullName evidence="1">5711_t:CDS:1</fullName>
    </submittedName>
</protein>
<organism evidence="1 2">
    <name type="scientific">Acaulospora colombiana</name>
    <dbReference type="NCBI Taxonomy" id="27376"/>
    <lineage>
        <taxon>Eukaryota</taxon>
        <taxon>Fungi</taxon>
        <taxon>Fungi incertae sedis</taxon>
        <taxon>Mucoromycota</taxon>
        <taxon>Glomeromycotina</taxon>
        <taxon>Glomeromycetes</taxon>
        <taxon>Diversisporales</taxon>
        <taxon>Acaulosporaceae</taxon>
        <taxon>Acaulospora</taxon>
    </lineage>
</organism>